<protein>
    <submittedName>
        <fullName evidence="1 2">Uncharacterized protein</fullName>
    </submittedName>
</protein>
<sequence>MIQAERPFTSISGVFSSGADRREPNGPFHASFMASVVLPVAVSLSRMDHRHIFSMALPVTVSLSWIIKKRITSHSWLCLAPCRNHGWTPSPQASIYRN</sequence>
<accession>A0A2K2CQM3</accession>
<evidence type="ECO:0000313" key="2">
    <source>
        <dbReference type="EnsemblPlants" id="PNT64319"/>
    </source>
</evidence>
<reference evidence="1" key="2">
    <citation type="submission" date="2017-06" db="EMBL/GenBank/DDBJ databases">
        <title>WGS assembly of Brachypodium distachyon.</title>
        <authorList>
            <consortium name="The International Brachypodium Initiative"/>
            <person name="Lucas S."/>
            <person name="Harmon-Smith M."/>
            <person name="Lail K."/>
            <person name="Tice H."/>
            <person name="Grimwood J."/>
            <person name="Bruce D."/>
            <person name="Barry K."/>
            <person name="Shu S."/>
            <person name="Lindquist E."/>
            <person name="Wang M."/>
            <person name="Pitluck S."/>
            <person name="Vogel J.P."/>
            <person name="Garvin D.F."/>
            <person name="Mockler T.C."/>
            <person name="Schmutz J."/>
            <person name="Rokhsar D."/>
            <person name="Bevan M.W."/>
        </authorList>
    </citation>
    <scope>NUCLEOTIDE SEQUENCE</scope>
    <source>
        <strain evidence="1">Bd21</strain>
    </source>
</reference>
<reference evidence="2" key="3">
    <citation type="submission" date="2018-08" db="UniProtKB">
        <authorList>
            <consortium name="EnsemblPlants"/>
        </authorList>
    </citation>
    <scope>IDENTIFICATION</scope>
    <source>
        <strain evidence="2">cv. Bd21</strain>
    </source>
</reference>
<evidence type="ECO:0000313" key="3">
    <source>
        <dbReference type="Proteomes" id="UP000008810"/>
    </source>
</evidence>
<dbReference type="AlphaFoldDB" id="A0A2K2CQM3"/>
<name>A0A2K2CQM3_BRADI</name>
<proteinExistence type="predicted"/>
<dbReference type="EMBL" id="CM000883">
    <property type="protein sequence ID" value="PNT64319.1"/>
    <property type="molecule type" value="Genomic_DNA"/>
</dbReference>
<dbReference type="Gramene" id="PNT64319">
    <property type="protein sequence ID" value="PNT64319"/>
    <property type="gene ID" value="BRADI_4g27423v3"/>
</dbReference>
<reference evidence="1 2" key="1">
    <citation type="journal article" date="2010" name="Nature">
        <title>Genome sequencing and analysis of the model grass Brachypodium distachyon.</title>
        <authorList>
            <consortium name="International Brachypodium Initiative"/>
        </authorList>
    </citation>
    <scope>NUCLEOTIDE SEQUENCE [LARGE SCALE GENOMIC DNA]</scope>
    <source>
        <strain evidence="1 2">Bd21</strain>
    </source>
</reference>
<gene>
    <name evidence="1" type="ORF">BRADI_4g27423v3</name>
</gene>
<dbReference type="Proteomes" id="UP000008810">
    <property type="component" value="Chromosome 4"/>
</dbReference>
<organism evidence="1">
    <name type="scientific">Brachypodium distachyon</name>
    <name type="common">Purple false brome</name>
    <name type="synonym">Trachynia distachya</name>
    <dbReference type="NCBI Taxonomy" id="15368"/>
    <lineage>
        <taxon>Eukaryota</taxon>
        <taxon>Viridiplantae</taxon>
        <taxon>Streptophyta</taxon>
        <taxon>Embryophyta</taxon>
        <taxon>Tracheophyta</taxon>
        <taxon>Spermatophyta</taxon>
        <taxon>Magnoliopsida</taxon>
        <taxon>Liliopsida</taxon>
        <taxon>Poales</taxon>
        <taxon>Poaceae</taxon>
        <taxon>BOP clade</taxon>
        <taxon>Pooideae</taxon>
        <taxon>Stipodae</taxon>
        <taxon>Brachypodieae</taxon>
        <taxon>Brachypodium</taxon>
    </lineage>
</organism>
<dbReference type="InParanoid" id="A0A2K2CQM3"/>
<evidence type="ECO:0000313" key="1">
    <source>
        <dbReference type="EMBL" id="PNT64319.1"/>
    </source>
</evidence>
<dbReference type="EnsemblPlants" id="PNT64319">
    <property type="protein sequence ID" value="PNT64319"/>
    <property type="gene ID" value="BRADI_4g27423v3"/>
</dbReference>
<keyword evidence="3" id="KW-1185">Reference proteome</keyword>